<organism evidence="2 3">
    <name type="scientific">Salinactinospora qingdaonensis</name>
    <dbReference type="NCBI Taxonomy" id="702744"/>
    <lineage>
        <taxon>Bacteria</taxon>
        <taxon>Bacillati</taxon>
        <taxon>Actinomycetota</taxon>
        <taxon>Actinomycetes</taxon>
        <taxon>Streptosporangiales</taxon>
        <taxon>Nocardiopsidaceae</taxon>
        <taxon>Salinactinospora</taxon>
    </lineage>
</organism>
<dbReference type="InterPro" id="IPR003779">
    <property type="entry name" value="CMD-like"/>
</dbReference>
<evidence type="ECO:0000313" key="3">
    <source>
        <dbReference type="Proteomes" id="UP001500908"/>
    </source>
</evidence>
<dbReference type="InterPro" id="IPR004675">
    <property type="entry name" value="AhpD_core"/>
</dbReference>
<dbReference type="SUPFAM" id="SSF69118">
    <property type="entry name" value="AhpD-like"/>
    <property type="match status" value="1"/>
</dbReference>
<reference evidence="3" key="1">
    <citation type="journal article" date="2019" name="Int. J. Syst. Evol. Microbiol.">
        <title>The Global Catalogue of Microorganisms (GCM) 10K type strain sequencing project: providing services to taxonomists for standard genome sequencing and annotation.</title>
        <authorList>
            <consortium name="The Broad Institute Genomics Platform"/>
            <consortium name="The Broad Institute Genome Sequencing Center for Infectious Disease"/>
            <person name="Wu L."/>
            <person name="Ma J."/>
        </authorList>
    </citation>
    <scope>NUCLEOTIDE SEQUENCE [LARGE SCALE GENOMIC DNA]</scope>
    <source>
        <strain evidence="3">JCM 17137</strain>
    </source>
</reference>
<dbReference type="NCBIfam" id="TIGR00778">
    <property type="entry name" value="ahpD_dom"/>
    <property type="match status" value="1"/>
</dbReference>
<accession>A0ABP7FWS8</accession>
<name>A0ABP7FWS8_9ACTN</name>
<dbReference type="EMBL" id="BAABDD010000013">
    <property type="protein sequence ID" value="GAA3748596.1"/>
    <property type="molecule type" value="Genomic_DNA"/>
</dbReference>
<dbReference type="Pfam" id="PF02627">
    <property type="entry name" value="CMD"/>
    <property type="match status" value="1"/>
</dbReference>
<dbReference type="RefSeq" id="WP_344972141.1">
    <property type="nucleotide sequence ID" value="NZ_BAABDD010000013.1"/>
</dbReference>
<sequence length="357" mass="37687">MAPAPLRAALLRTLDQIRYVDVARPGDAPAPVARIYGQVERDFGMLAPPVALHAPHPDALAASWVLLRETLLTPSRTDRAAREAVATAVSLANTCPYCVDVHGATLEGLVGRGRGLSAGEGAGAAADPRLRGVAAWAEAVATAEGAAGHRRPFSAEQLPELGGVALTFHYLNRMVNVFLGESPLPRRMPGVVRGRARGMLGRFLRPGARRAHRPGASLDLLPEAPLPAELAWAAPEPTVAQALARSCAAVAAAGRQWVPESVRDLVAEHLAGWAGEPPGLSRAWVEEAVARIPAQDRTAGRLALLTAMASYQVDEATVAGYRRDRPEDAALVALTAWASLAAARRLGEWLPTVPSRN</sequence>
<protein>
    <submittedName>
        <fullName evidence="2">Carboxymuconolactone decarboxylase family protein</fullName>
    </submittedName>
</protein>
<comment type="caution">
    <text evidence="2">The sequence shown here is derived from an EMBL/GenBank/DDBJ whole genome shotgun (WGS) entry which is preliminary data.</text>
</comment>
<proteinExistence type="predicted"/>
<dbReference type="Gene3D" id="1.20.1290.10">
    <property type="entry name" value="AhpD-like"/>
    <property type="match status" value="1"/>
</dbReference>
<evidence type="ECO:0000313" key="2">
    <source>
        <dbReference type="EMBL" id="GAA3748596.1"/>
    </source>
</evidence>
<feature type="domain" description="Carboxymuconolactone decarboxylase-like" evidence="1">
    <location>
        <begin position="60"/>
        <end position="105"/>
    </location>
</feature>
<dbReference type="Proteomes" id="UP001500908">
    <property type="component" value="Unassembled WGS sequence"/>
</dbReference>
<evidence type="ECO:0000259" key="1">
    <source>
        <dbReference type="Pfam" id="PF02627"/>
    </source>
</evidence>
<keyword evidence="3" id="KW-1185">Reference proteome</keyword>
<dbReference type="InterPro" id="IPR029032">
    <property type="entry name" value="AhpD-like"/>
</dbReference>
<gene>
    <name evidence="2" type="ORF">GCM10022402_29800</name>
</gene>